<evidence type="ECO:0000256" key="2">
    <source>
        <dbReference type="ARBA" id="ARBA00022692"/>
    </source>
</evidence>
<accession>A0A9P8KZP2</accession>
<dbReference type="PANTHER" id="PTHR23427:SF2">
    <property type="entry name" value="SURFEIT LOCUS PROTEIN 1"/>
    <property type="match status" value="1"/>
</dbReference>
<dbReference type="Pfam" id="PF02104">
    <property type="entry name" value="SURF1"/>
    <property type="match status" value="1"/>
</dbReference>
<sequence>MNVSGLCLRQFNYGSSTGTSQRLLQVLRNGQACPKCVLRYRQQNRFSHSPADDPNFSSIVDNPPTLVRAGRRHGRGLIILALVPITAFALGTWQVQRLGWKTKLIAKFEDRLVREPLPLPPQVNPDAISEFDYRRVYATGRLRHDQEMLIGPRIREGENGYLVITPLEREGNAGTILVNRGWIPKKLKRQPDRKEGLPDGEVTISGLLREPWKKNLFTPDNRPELGEFYFPDVQQMANLTGSQPVWVEETMDPDLLKDYDRKAKGIPIGRPAEINLINNHVQYIFTCYFSHAMDGGTQTPARHSEESPTKQGVAVKMLQTLVPEWK</sequence>
<dbReference type="InterPro" id="IPR045214">
    <property type="entry name" value="Surf1/Surf4"/>
</dbReference>
<evidence type="ECO:0000313" key="7">
    <source>
        <dbReference type="Proteomes" id="UP000698800"/>
    </source>
</evidence>
<evidence type="ECO:0000256" key="4">
    <source>
        <dbReference type="ARBA" id="ARBA00023136"/>
    </source>
</evidence>
<reference evidence="6" key="1">
    <citation type="submission" date="2021-03" db="EMBL/GenBank/DDBJ databases">
        <title>Comparative genomics and phylogenomic investigation of the class Geoglossomycetes provide insights into ecological specialization and systematics.</title>
        <authorList>
            <person name="Melie T."/>
            <person name="Pirro S."/>
            <person name="Miller A.N."/>
            <person name="Quandt A."/>
        </authorList>
    </citation>
    <scope>NUCLEOTIDE SEQUENCE</scope>
    <source>
        <strain evidence="6">GBOQ0MN5Z8</strain>
    </source>
</reference>
<evidence type="ECO:0000313" key="6">
    <source>
        <dbReference type="EMBL" id="KAH0543767.1"/>
    </source>
</evidence>
<dbReference type="GO" id="GO:0005743">
    <property type="term" value="C:mitochondrial inner membrane"/>
    <property type="evidence" value="ECO:0007669"/>
    <property type="project" value="UniProtKB-SubCell"/>
</dbReference>
<feature type="transmembrane region" description="Helical" evidence="5">
    <location>
        <begin position="77"/>
        <end position="95"/>
    </location>
</feature>
<comment type="similarity">
    <text evidence="5">Belongs to the SURF1 family.</text>
</comment>
<comment type="subcellular location">
    <subcellularLocation>
        <location evidence="1">Membrane</location>
    </subcellularLocation>
    <subcellularLocation>
        <location evidence="5">Mitochondrion inner membrane</location>
        <topology evidence="5">Multi-pass membrane protein</topology>
    </subcellularLocation>
</comment>
<evidence type="ECO:0000256" key="3">
    <source>
        <dbReference type="ARBA" id="ARBA00022989"/>
    </source>
</evidence>
<organism evidence="6 7">
    <name type="scientific">Glutinoglossum americanum</name>
    <dbReference type="NCBI Taxonomy" id="1670608"/>
    <lineage>
        <taxon>Eukaryota</taxon>
        <taxon>Fungi</taxon>
        <taxon>Dikarya</taxon>
        <taxon>Ascomycota</taxon>
        <taxon>Pezizomycotina</taxon>
        <taxon>Geoglossomycetes</taxon>
        <taxon>Geoglossales</taxon>
        <taxon>Geoglossaceae</taxon>
        <taxon>Glutinoglossum</taxon>
    </lineage>
</organism>
<comment type="caution">
    <text evidence="6">The sequence shown here is derived from an EMBL/GenBank/DDBJ whole genome shotgun (WGS) entry which is preliminary data.</text>
</comment>
<evidence type="ECO:0000256" key="5">
    <source>
        <dbReference type="RuleBase" id="RU363076"/>
    </source>
</evidence>
<dbReference type="InterPro" id="IPR002994">
    <property type="entry name" value="Surf1/Shy1"/>
</dbReference>
<dbReference type="GO" id="GO:0033617">
    <property type="term" value="P:mitochondrial respiratory chain complex IV assembly"/>
    <property type="evidence" value="ECO:0007669"/>
    <property type="project" value="TreeGrafter"/>
</dbReference>
<keyword evidence="5" id="KW-0496">Mitochondrion</keyword>
<dbReference type="AlphaFoldDB" id="A0A9P8KZP2"/>
<protein>
    <recommendedName>
        <fullName evidence="5">SURF1-like protein</fullName>
    </recommendedName>
</protein>
<dbReference type="Proteomes" id="UP000698800">
    <property type="component" value="Unassembled WGS sequence"/>
</dbReference>
<keyword evidence="7" id="KW-1185">Reference proteome</keyword>
<keyword evidence="5" id="KW-0999">Mitochondrion inner membrane</keyword>
<dbReference type="PANTHER" id="PTHR23427">
    <property type="entry name" value="SURFEIT LOCUS PROTEIN"/>
    <property type="match status" value="1"/>
</dbReference>
<keyword evidence="4 5" id="KW-0472">Membrane</keyword>
<keyword evidence="2 5" id="KW-0812">Transmembrane</keyword>
<name>A0A9P8KZP2_9PEZI</name>
<dbReference type="OrthoDB" id="10040024at2759"/>
<dbReference type="PROSITE" id="PS50895">
    <property type="entry name" value="SURF1"/>
    <property type="match status" value="1"/>
</dbReference>
<comment type="caution">
    <text evidence="5">Lacks conserved residue(s) required for the propagation of feature annotation.</text>
</comment>
<dbReference type="EMBL" id="JAGHQL010000027">
    <property type="protein sequence ID" value="KAH0543767.1"/>
    <property type="molecule type" value="Genomic_DNA"/>
</dbReference>
<evidence type="ECO:0000256" key="1">
    <source>
        <dbReference type="ARBA" id="ARBA00004370"/>
    </source>
</evidence>
<dbReference type="CDD" id="cd06662">
    <property type="entry name" value="SURF1"/>
    <property type="match status" value="1"/>
</dbReference>
<proteinExistence type="inferred from homology"/>
<keyword evidence="3 5" id="KW-1133">Transmembrane helix</keyword>
<comment type="function">
    <text evidence="5">Probably involved in the biogenesis of the COX complex.</text>
</comment>
<gene>
    <name evidence="6" type="ORF">FGG08_001949</name>
</gene>